<evidence type="ECO:0000256" key="2">
    <source>
        <dbReference type="ARBA" id="ARBA00008520"/>
    </source>
</evidence>
<comment type="subcellular location">
    <subcellularLocation>
        <location evidence="1">Periplasm</location>
    </subcellularLocation>
</comment>
<keyword evidence="3" id="KW-0813">Transport</keyword>
<evidence type="ECO:0000256" key="3">
    <source>
        <dbReference type="ARBA" id="ARBA00022448"/>
    </source>
</evidence>
<evidence type="ECO:0000256" key="5">
    <source>
        <dbReference type="ARBA" id="ARBA00022764"/>
    </source>
</evidence>
<name>A0A1G9DGX3_9HYPH</name>
<evidence type="ECO:0000313" key="6">
    <source>
        <dbReference type="EMBL" id="SDK63131.1"/>
    </source>
</evidence>
<protein>
    <submittedName>
        <fullName evidence="6">Sorbitol/mannitol transport system substrate-binding protein</fullName>
    </submittedName>
</protein>
<dbReference type="SUPFAM" id="SSF53850">
    <property type="entry name" value="Periplasmic binding protein-like II"/>
    <property type="match status" value="1"/>
</dbReference>
<keyword evidence="7" id="KW-1185">Reference proteome</keyword>
<dbReference type="PANTHER" id="PTHR43649">
    <property type="entry name" value="ARABINOSE-BINDING PROTEIN-RELATED"/>
    <property type="match status" value="1"/>
</dbReference>
<organism evidence="6 7">
    <name type="scientific">Mesorhizobium muleiense</name>
    <dbReference type="NCBI Taxonomy" id="1004279"/>
    <lineage>
        <taxon>Bacteria</taxon>
        <taxon>Pseudomonadati</taxon>
        <taxon>Pseudomonadota</taxon>
        <taxon>Alphaproteobacteria</taxon>
        <taxon>Hyphomicrobiales</taxon>
        <taxon>Phyllobacteriaceae</taxon>
        <taxon>Mesorhizobium</taxon>
    </lineage>
</organism>
<sequence length="433" mass="47582">MRYLGILAVAFGVAVGGGATAQQRYDGAKIKVLSTNSAYDLELKKFAHEFTEKTGAEVQFDLFGYAPTVQKVSVALLTRSDSYDVVYLGSEEFGRYASGDILEPLDNYIDMKSADVQDFIAPVLRLYNKDGKQLAFPHFAATQLLYYRADLFEKAGIKQPPQTWEEFRNDCDLLRKADIQCTALRGQPDTGENIWFWGQVLYGFGGKYFADEPADLTPTVNSPAAVEALKWYTDVMTNFTVPGSISATFDDVVIAMQQGRIAMTVEGAPTAGRILDPKLSKVVGKLGFALPPGGVSGRFPPFAGQAYVIPAASENKAAAAAFLQWATSKDLMKRISLDSTFVAITRTSLWDDPEIRAKHDYDYGHGSFAATYAETLRGAPEWYYPRIPEFKEIGDRLGRALQEAVVRSKSPEAALDDAQGDAVEIVKRAGYLK</sequence>
<comment type="similarity">
    <text evidence="2">Belongs to the bacterial solute-binding protein 1 family.</text>
</comment>
<dbReference type="EMBL" id="FNEE01000018">
    <property type="protein sequence ID" value="SDK63131.1"/>
    <property type="molecule type" value="Genomic_DNA"/>
</dbReference>
<dbReference type="AlphaFoldDB" id="A0A1G9DGX3"/>
<dbReference type="Gene3D" id="3.40.190.10">
    <property type="entry name" value="Periplasmic binding protein-like II"/>
    <property type="match status" value="2"/>
</dbReference>
<reference evidence="7" key="1">
    <citation type="submission" date="2016-10" db="EMBL/GenBank/DDBJ databases">
        <authorList>
            <person name="Varghese N."/>
            <person name="Submissions S."/>
        </authorList>
    </citation>
    <scope>NUCLEOTIDE SEQUENCE [LARGE SCALE GENOMIC DNA]</scope>
    <source>
        <strain evidence="7">CGMCC 1.11022</strain>
    </source>
</reference>
<dbReference type="InterPro" id="IPR006059">
    <property type="entry name" value="SBP"/>
</dbReference>
<accession>A0A1G9DGX3</accession>
<dbReference type="PANTHER" id="PTHR43649:SF34">
    <property type="entry name" value="ABC TRANSPORTER PERIPLASMIC-BINDING PROTEIN YCJN-RELATED"/>
    <property type="match status" value="1"/>
</dbReference>
<evidence type="ECO:0000313" key="7">
    <source>
        <dbReference type="Proteomes" id="UP000198894"/>
    </source>
</evidence>
<evidence type="ECO:0000256" key="4">
    <source>
        <dbReference type="ARBA" id="ARBA00022729"/>
    </source>
</evidence>
<dbReference type="RefSeq" id="WP_091597862.1">
    <property type="nucleotide sequence ID" value="NZ_FNEE01000018.1"/>
</dbReference>
<dbReference type="CDD" id="cd13585">
    <property type="entry name" value="PBP2_TMBP_like"/>
    <property type="match status" value="1"/>
</dbReference>
<dbReference type="Proteomes" id="UP000198894">
    <property type="component" value="Unassembled WGS sequence"/>
</dbReference>
<evidence type="ECO:0000256" key="1">
    <source>
        <dbReference type="ARBA" id="ARBA00004418"/>
    </source>
</evidence>
<dbReference type="Pfam" id="PF01547">
    <property type="entry name" value="SBP_bac_1"/>
    <property type="match status" value="1"/>
</dbReference>
<proteinExistence type="inferred from homology"/>
<gene>
    <name evidence="6" type="ORF">SAMN05428953_11812</name>
</gene>
<keyword evidence="5" id="KW-0574">Periplasm</keyword>
<dbReference type="GO" id="GO:0042597">
    <property type="term" value="C:periplasmic space"/>
    <property type="evidence" value="ECO:0007669"/>
    <property type="project" value="UniProtKB-SubCell"/>
</dbReference>
<dbReference type="InterPro" id="IPR050490">
    <property type="entry name" value="Bact_solute-bd_prot1"/>
</dbReference>
<keyword evidence="4" id="KW-0732">Signal</keyword>